<organism evidence="2 3">
    <name type="scientific">Elasticomyces elasticus</name>
    <dbReference type="NCBI Taxonomy" id="574655"/>
    <lineage>
        <taxon>Eukaryota</taxon>
        <taxon>Fungi</taxon>
        <taxon>Dikarya</taxon>
        <taxon>Ascomycota</taxon>
        <taxon>Pezizomycotina</taxon>
        <taxon>Dothideomycetes</taxon>
        <taxon>Dothideomycetidae</taxon>
        <taxon>Mycosphaerellales</taxon>
        <taxon>Teratosphaeriaceae</taxon>
        <taxon>Elasticomyces</taxon>
    </lineage>
</organism>
<accession>A0AAN8A5I7</accession>
<dbReference type="EMBL" id="JAVRQU010000001">
    <property type="protein sequence ID" value="KAK5707930.1"/>
    <property type="molecule type" value="Genomic_DNA"/>
</dbReference>
<reference evidence="2" key="1">
    <citation type="submission" date="2023-08" db="EMBL/GenBank/DDBJ databases">
        <title>Black Yeasts Isolated from many extreme environments.</title>
        <authorList>
            <person name="Coleine C."/>
            <person name="Stajich J.E."/>
            <person name="Selbmann L."/>
        </authorList>
    </citation>
    <scope>NUCLEOTIDE SEQUENCE</scope>
    <source>
        <strain evidence="2">CCFEE 5810</strain>
    </source>
</reference>
<name>A0AAN8A5I7_9PEZI</name>
<feature type="region of interest" description="Disordered" evidence="1">
    <location>
        <begin position="174"/>
        <end position="201"/>
    </location>
</feature>
<evidence type="ECO:0000256" key="1">
    <source>
        <dbReference type="SAM" id="MobiDB-lite"/>
    </source>
</evidence>
<feature type="region of interest" description="Disordered" evidence="1">
    <location>
        <begin position="246"/>
        <end position="265"/>
    </location>
</feature>
<sequence length="265" mass="29795">MASISAVGPDFDEEYNEARGLFDNDDLVGAIDKAQNLLDDSTLPRYHRIKLLLLLSASVSDWHEVDTLLEEARTLWRLARRCIGANTSADAEHVLAVLRESLDTLQAQHEAEDPDIPLQATSSTAVPMGAEPETHVEPEPSRQLPFRDEPKSRKDFWSDLWQSARDAPAPVVKYGGDLVEPAQNPESQTQEEKDEATKPVGLSSRRLYVAARMLTKQQKGPPSLFTYKKIDNEWVQVPVTAPKPYREPKKVVKRKEALREDSESE</sequence>
<gene>
    <name evidence="2" type="ORF">LTR97_000469</name>
</gene>
<feature type="region of interest" description="Disordered" evidence="1">
    <location>
        <begin position="127"/>
        <end position="151"/>
    </location>
</feature>
<proteinExistence type="predicted"/>
<dbReference type="AlphaFoldDB" id="A0AAN8A5I7"/>
<feature type="compositionally biased region" description="Basic and acidic residues" evidence="1">
    <location>
        <begin position="132"/>
        <end position="151"/>
    </location>
</feature>
<evidence type="ECO:0000313" key="3">
    <source>
        <dbReference type="Proteomes" id="UP001310594"/>
    </source>
</evidence>
<protein>
    <submittedName>
        <fullName evidence="2">Uncharacterized protein</fullName>
    </submittedName>
</protein>
<dbReference type="Proteomes" id="UP001310594">
    <property type="component" value="Unassembled WGS sequence"/>
</dbReference>
<evidence type="ECO:0000313" key="2">
    <source>
        <dbReference type="EMBL" id="KAK5707930.1"/>
    </source>
</evidence>
<comment type="caution">
    <text evidence="2">The sequence shown here is derived from an EMBL/GenBank/DDBJ whole genome shotgun (WGS) entry which is preliminary data.</text>
</comment>